<proteinExistence type="predicted"/>
<dbReference type="AlphaFoldDB" id="A0A7J7TRG3"/>
<sequence length="154" mass="16953">MEQYTANSNNSTEQIVVQAGQIQQQVQGQPAINGTGQWKPVNHIKWPTHYGPGCHWWTRSNHHASGTQRLPQIQLVAPGQIQIQGGQAVQVHSQTQQIIIQQPQTAITTGQTQAQQQIAVQGQQVVLPYGRPSSISQLMQMAPCSCKLQSLFQA</sequence>
<protein>
    <submittedName>
        <fullName evidence="1">Uncharacterized protein</fullName>
    </submittedName>
</protein>
<gene>
    <name evidence="1" type="ORF">mRhiFer1_008727</name>
</gene>
<accession>A0A7J7TRG3</accession>
<dbReference type="EMBL" id="JACAGC010000018">
    <property type="protein sequence ID" value="KAF6302990.1"/>
    <property type="molecule type" value="Genomic_DNA"/>
</dbReference>
<evidence type="ECO:0000313" key="1">
    <source>
        <dbReference type="EMBL" id="KAF6302990.1"/>
    </source>
</evidence>
<organism evidence="1 2">
    <name type="scientific">Rhinolophus ferrumequinum</name>
    <name type="common">Greater horseshoe bat</name>
    <dbReference type="NCBI Taxonomy" id="59479"/>
    <lineage>
        <taxon>Eukaryota</taxon>
        <taxon>Metazoa</taxon>
        <taxon>Chordata</taxon>
        <taxon>Craniata</taxon>
        <taxon>Vertebrata</taxon>
        <taxon>Euteleostomi</taxon>
        <taxon>Mammalia</taxon>
        <taxon>Eutheria</taxon>
        <taxon>Laurasiatheria</taxon>
        <taxon>Chiroptera</taxon>
        <taxon>Yinpterochiroptera</taxon>
        <taxon>Rhinolophoidea</taxon>
        <taxon>Rhinolophidae</taxon>
        <taxon>Rhinolophinae</taxon>
        <taxon>Rhinolophus</taxon>
    </lineage>
</organism>
<evidence type="ECO:0000313" key="2">
    <source>
        <dbReference type="Proteomes" id="UP000585614"/>
    </source>
</evidence>
<dbReference type="Proteomes" id="UP000585614">
    <property type="component" value="Unassembled WGS sequence"/>
</dbReference>
<comment type="caution">
    <text evidence="1">The sequence shown here is derived from an EMBL/GenBank/DDBJ whole genome shotgun (WGS) entry which is preliminary data.</text>
</comment>
<name>A0A7J7TRG3_RHIFE</name>
<reference evidence="1 2" key="1">
    <citation type="journal article" date="2020" name="Nature">
        <title>Six reference-quality genomes reveal evolution of bat adaptations.</title>
        <authorList>
            <person name="Jebb D."/>
            <person name="Huang Z."/>
            <person name="Pippel M."/>
            <person name="Hughes G.M."/>
            <person name="Lavrichenko K."/>
            <person name="Devanna P."/>
            <person name="Winkler S."/>
            <person name="Jermiin L.S."/>
            <person name="Skirmuntt E.C."/>
            <person name="Katzourakis A."/>
            <person name="Burkitt-Gray L."/>
            <person name="Ray D.A."/>
            <person name="Sullivan K.A.M."/>
            <person name="Roscito J.G."/>
            <person name="Kirilenko B.M."/>
            <person name="Davalos L.M."/>
            <person name="Corthals A.P."/>
            <person name="Power M.L."/>
            <person name="Jones G."/>
            <person name="Ransome R.D."/>
            <person name="Dechmann D.K.N."/>
            <person name="Locatelli A.G."/>
            <person name="Puechmaille S.J."/>
            <person name="Fedrigo O."/>
            <person name="Jarvis E.D."/>
            <person name="Hiller M."/>
            <person name="Vernes S.C."/>
            <person name="Myers E.W."/>
            <person name="Teeling E.C."/>
        </authorList>
    </citation>
    <scope>NUCLEOTIDE SEQUENCE [LARGE SCALE GENOMIC DNA]</scope>
    <source>
        <strain evidence="1">MRhiFer1</strain>
        <tissue evidence="1">Lung</tissue>
    </source>
</reference>